<keyword evidence="3" id="KW-1185">Reference proteome</keyword>
<keyword evidence="1" id="KW-0472">Membrane</keyword>
<name>A0A2N3HGV4_9FLAO</name>
<reference evidence="2 3" key="1">
    <citation type="submission" date="2017-12" db="EMBL/GenBank/DDBJ databases">
        <title>Confluentibacter flavum sp. nov., isolated from the saline lake.</title>
        <authorList>
            <person name="Yu L."/>
        </authorList>
    </citation>
    <scope>NUCLEOTIDE SEQUENCE [LARGE SCALE GENOMIC DNA]</scope>
    <source>
        <strain evidence="2 3">3B</strain>
    </source>
</reference>
<evidence type="ECO:0000313" key="2">
    <source>
        <dbReference type="EMBL" id="PKQ44200.1"/>
    </source>
</evidence>
<comment type="caution">
    <text evidence="2">The sequence shown here is derived from an EMBL/GenBank/DDBJ whole genome shotgun (WGS) entry which is preliminary data.</text>
</comment>
<protein>
    <submittedName>
        <fullName evidence="2">Uncharacterized protein</fullName>
    </submittedName>
</protein>
<sequence>MNGTLRVWERGFSEGHEPSELAQAKSEASKQATNFVLAKTSNFLYTALLAVVFSLRYYNIEVNWFIFLYF</sequence>
<dbReference type="RefSeq" id="WP_106660485.1">
    <property type="nucleotide sequence ID" value="NZ_PJEO01000051.1"/>
</dbReference>
<keyword evidence="1" id="KW-1133">Transmembrane helix</keyword>
<dbReference type="AlphaFoldDB" id="A0A2N3HGV4"/>
<keyword evidence="1" id="KW-0812">Transmembrane</keyword>
<dbReference type="OrthoDB" id="1454474at2"/>
<dbReference type="Proteomes" id="UP000233435">
    <property type="component" value="Unassembled WGS sequence"/>
</dbReference>
<accession>A0A2N3HGV4</accession>
<evidence type="ECO:0000313" key="3">
    <source>
        <dbReference type="Proteomes" id="UP000233435"/>
    </source>
</evidence>
<feature type="transmembrane region" description="Helical" evidence="1">
    <location>
        <begin position="43"/>
        <end position="60"/>
    </location>
</feature>
<dbReference type="EMBL" id="PJEO01000051">
    <property type="protein sequence ID" value="PKQ44200.1"/>
    <property type="molecule type" value="Genomic_DNA"/>
</dbReference>
<gene>
    <name evidence="2" type="ORF">CSW08_13945</name>
</gene>
<organism evidence="2 3">
    <name type="scientific">Confluentibacter flavum</name>
    <dbReference type="NCBI Taxonomy" id="1909700"/>
    <lineage>
        <taxon>Bacteria</taxon>
        <taxon>Pseudomonadati</taxon>
        <taxon>Bacteroidota</taxon>
        <taxon>Flavobacteriia</taxon>
        <taxon>Flavobacteriales</taxon>
        <taxon>Flavobacteriaceae</taxon>
        <taxon>Confluentibacter</taxon>
    </lineage>
</organism>
<proteinExistence type="predicted"/>
<evidence type="ECO:0000256" key="1">
    <source>
        <dbReference type="SAM" id="Phobius"/>
    </source>
</evidence>